<dbReference type="Proteomes" id="UP000823636">
    <property type="component" value="Unassembled WGS sequence"/>
</dbReference>
<organism evidence="1 2">
    <name type="scientific">Candidatus Caccoplasma merdipullorum</name>
    <dbReference type="NCBI Taxonomy" id="2840718"/>
    <lineage>
        <taxon>Bacteria</taxon>
        <taxon>Pseudomonadati</taxon>
        <taxon>Bacteroidota</taxon>
        <taxon>Bacteroidia</taxon>
        <taxon>Bacteroidales</taxon>
        <taxon>Bacteroidaceae</taxon>
        <taxon>Bacteroidaceae incertae sedis</taxon>
        <taxon>Candidatus Caccoplasma</taxon>
    </lineage>
</organism>
<gene>
    <name evidence="1" type="ORF">IAC54_01545</name>
</gene>
<evidence type="ECO:0000313" key="2">
    <source>
        <dbReference type="Proteomes" id="UP000823636"/>
    </source>
</evidence>
<dbReference type="EMBL" id="JADIMW010000015">
    <property type="protein sequence ID" value="MBO8437568.1"/>
    <property type="molecule type" value="Genomic_DNA"/>
</dbReference>
<name>A0A9D9E1P2_9BACT</name>
<dbReference type="AlphaFoldDB" id="A0A9D9E1P2"/>
<proteinExistence type="predicted"/>
<reference evidence="1" key="1">
    <citation type="submission" date="2020-10" db="EMBL/GenBank/DDBJ databases">
        <authorList>
            <person name="Gilroy R."/>
        </authorList>
    </citation>
    <scope>NUCLEOTIDE SEQUENCE</scope>
    <source>
        <strain evidence="1">G3-4614</strain>
    </source>
</reference>
<accession>A0A9D9E1P2</accession>
<reference evidence="1" key="2">
    <citation type="journal article" date="2021" name="PeerJ">
        <title>Extensive microbial diversity within the chicken gut microbiome revealed by metagenomics and culture.</title>
        <authorList>
            <person name="Gilroy R."/>
            <person name="Ravi A."/>
            <person name="Getino M."/>
            <person name="Pursley I."/>
            <person name="Horton D.L."/>
            <person name="Alikhan N.F."/>
            <person name="Baker D."/>
            <person name="Gharbi K."/>
            <person name="Hall N."/>
            <person name="Watson M."/>
            <person name="Adriaenssens E.M."/>
            <person name="Foster-Nyarko E."/>
            <person name="Jarju S."/>
            <person name="Secka A."/>
            <person name="Antonio M."/>
            <person name="Oren A."/>
            <person name="Chaudhuri R.R."/>
            <person name="La Ragione R."/>
            <person name="Hildebrand F."/>
            <person name="Pallen M.J."/>
        </authorList>
    </citation>
    <scope>NUCLEOTIDE SEQUENCE</scope>
    <source>
        <strain evidence="1">G3-4614</strain>
    </source>
</reference>
<protein>
    <submittedName>
        <fullName evidence="1">Uncharacterized protein</fullName>
    </submittedName>
</protein>
<comment type="caution">
    <text evidence="1">The sequence shown here is derived from an EMBL/GenBank/DDBJ whole genome shotgun (WGS) entry which is preliminary data.</text>
</comment>
<sequence>MPIRGMIFPALCIGDERRINQTVLFDDEGDITCINPFINETEGTVYVNGTALILDKRAIRHKPEIVETLGSAVGGLYPSEAADKILKEEIYDKYKTCNINDSVLLVIEGDE</sequence>
<evidence type="ECO:0000313" key="1">
    <source>
        <dbReference type="EMBL" id="MBO8437568.1"/>
    </source>
</evidence>